<comment type="caution">
    <text evidence="1">The sequence shown here is derived from an EMBL/GenBank/DDBJ whole genome shotgun (WGS) entry which is preliminary data.</text>
</comment>
<keyword evidence="2" id="KW-1185">Reference proteome</keyword>
<evidence type="ECO:0000313" key="1">
    <source>
        <dbReference type="EMBL" id="GGD50139.1"/>
    </source>
</evidence>
<sequence>MWRLPVFYVDVQTTCTGPFSNRLKVFPHIKKPSRLASGKESYNEKALQG</sequence>
<accession>A0A917DM10</accession>
<organism evidence="1 2">
    <name type="scientific">Paenibacillus nasutitermitis</name>
    <dbReference type="NCBI Taxonomy" id="1652958"/>
    <lineage>
        <taxon>Bacteria</taxon>
        <taxon>Bacillati</taxon>
        <taxon>Bacillota</taxon>
        <taxon>Bacilli</taxon>
        <taxon>Bacillales</taxon>
        <taxon>Paenibacillaceae</taxon>
        <taxon>Paenibacillus</taxon>
    </lineage>
</organism>
<reference evidence="1" key="2">
    <citation type="submission" date="2020-09" db="EMBL/GenBank/DDBJ databases">
        <authorList>
            <person name="Sun Q."/>
            <person name="Zhou Y."/>
        </authorList>
    </citation>
    <scope>NUCLEOTIDE SEQUENCE</scope>
    <source>
        <strain evidence="1">CGMCC 1.15178</strain>
    </source>
</reference>
<protein>
    <submittedName>
        <fullName evidence="1">Uncharacterized protein</fullName>
    </submittedName>
</protein>
<reference evidence="1" key="1">
    <citation type="journal article" date="2014" name="Int. J. Syst. Evol. Microbiol.">
        <title>Complete genome sequence of Corynebacterium casei LMG S-19264T (=DSM 44701T), isolated from a smear-ripened cheese.</title>
        <authorList>
            <consortium name="US DOE Joint Genome Institute (JGI-PGF)"/>
            <person name="Walter F."/>
            <person name="Albersmeier A."/>
            <person name="Kalinowski J."/>
            <person name="Ruckert C."/>
        </authorList>
    </citation>
    <scope>NUCLEOTIDE SEQUENCE</scope>
    <source>
        <strain evidence="1">CGMCC 1.15178</strain>
    </source>
</reference>
<dbReference type="Proteomes" id="UP000612456">
    <property type="component" value="Unassembled WGS sequence"/>
</dbReference>
<dbReference type="AlphaFoldDB" id="A0A917DM10"/>
<gene>
    <name evidence="1" type="ORF">GCM10010911_04620</name>
</gene>
<name>A0A917DM10_9BACL</name>
<proteinExistence type="predicted"/>
<evidence type="ECO:0000313" key="2">
    <source>
        <dbReference type="Proteomes" id="UP000612456"/>
    </source>
</evidence>
<dbReference type="EMBL" id="BMHP01000001">
    <property type="protein sequence ID" value="GGD50139.1"/>
    <property type="molecule type" value="Genomic_DNA"/>
</dbReference>